<gene>
    <name evidence="2" type="ORF">GCM10023320_70420</name>
</gene>
<name>A0ABP9NZD7_9PSEU</name>
<dbReference type="InterPro" id="IPR012551">
    <property type="entry name" value="DUF1707_SHOCT-like"/>
</dbReference>
<protein>
    <submittedName>
        <fullName evidence="2">DUF1707 domain-containing protein</fullName>
    </submittedName>
</protein>
<sequence length="230" mass="24855">MIANAVGGATIPDGYGGDVPDESAARFLRVSDAEREHVVGLLQRATGTGLLDLDEFTRRVDTALAARTRGELNAVLLDLPGLTHPERPAQVPNPARPPVHRPAPVVSDAGNGHEVRSMLGSVSRRGAWEVPAHLVVRTTLGSAELDFTEAHIPHEVVDVELEVVAGSVELRLPAGARVEHGELQATLSGVENRLRGRPDAPDGPLFRIRGSVRAGSVEIHPPRRTRWWWR</sequence>
<feature type="domain" description="DUF1707" evidence="1">
    <location>
        <begin position="28"/>
        <end position="80"/>
    </location>
</feature>
<dbReference type="PANTHER" id="PTHR40763:SF5">
    <property type="entry name" value="MEMBRANE PROTEIN"/>
    <property type="match status" value="1"/>
</dbReference>
<accession>A0ABP9NZD7</accession>
<evidence type="ECO:0000313" key="2">
    <source>
        <dbReference type="EMBL" id="GAA5137548.1"/>
    </source>
</evidence>
<evidence type="ECO:0000313" key="3">
    <source>
        <dbReference type="Proteomes" id="UP001500804"/>
    </source>
</evidence>
<dbReference type="EMBL" id="BAABJO010000037">
    <property type="protein sequence ID" value="GAA5137548.1"/>
    <property type="molecule type" value="Genomic_DNA"/>
</dbReference>
<dbReference type="Pfam" id="PF08044">
    <property type="entry name" value="DUF1707"/>
    <property type="match status" value="1"/>
</dbReference>
<comment type="caution">
    <text evidence="2">The sequence shown here is derived from an EMBL/GenBank/DDBJ whole genome shotgun (WGS) entry which is preliminary data.</text>
</comment>
<keyword evidence="3" id="KW-1185">Reference proteome</keyword>
<organism evidence="2 3">
    <name type="scientific">Pseudonocardia adelaidensis</name>
    <dbReference type="NCBI Taxonomy" id="648754"/>
    <lineage>
        <taxon>Bacteria</taxon>
        <taxon>Bacillati</taxon>
        <taxon>Actinomycetota</taxon>
        <taxon>Actinomycetes</taxon>
        <taxon>Pseudonocardiales</taxon>
        <taxon>Pseudonocardiaceae</taxon>
        <taxon>Pseudonocardia</taxon>
    </lineage>
</organism>
<proteinExistence type="predicted"/>
<dbReference type="PANTHER" id="PTHR40763">
    <property type="entry name" value="MEMBRANE PROTEIN-RELATED"/>
    <property type="match status" value="1"/>
</dbReference>
<dbReference type="Proteomes" id="UP001500804">
    <property type="component" value="Unassembled WGS sequence"/>
</dbReference>
<reference evidence="3" key="1">
    <citation type="journal article" date="2019" name="Int. J. Syst. Evol. Microbiol.">
        <title>The Global Catalogue of Microorganisms (GCM) 10K type strain sequencing project: providing services to taxonomists for standard genome sequencing and annotation.</title>
        <authorList>
            <consortium name="The Broad Institute Genomics Platform"/>
            <consortium name="The Broad Institute Genome Sequencing Center for Infectious Disease"/>
            <person name="Wu L."/>
            <person name="Ma J."/>
        </authorList>
    </citation>
    <scope>NUCLEOTIDE SEQUENCE [LARGE SCALE GENOMIC DNA]</scope>
    <source>
        <strain evidence="3">JCM 18302</strain>
    </source>
</reference>
<evidence type="ECO:0000259" key="1">
    <source>
        <dbReference type="Pfam" id="PF08044"/>
    </source>
</evidence>